<evidence type="ECO:0008006" key="3">
    <source>
        <dbReference type="Google" id="ProtNLM"/>
    </source>
</evidence>
<proteinExistence type="predicted"/>
<sequence length="181" mass="21056">MNLPHKLLKELAYSFNVIRNKLDTRHGELTINPKNIGAVLGLNASGDLFSKKFNFIELSVEKKEGKTLKNQTDEKMDIGVNTNEDRIMFKRIFIIYIQMAFLLPTTINKVFPVHMPPIFHLDNIREWNWDSHVFEFIIKGISEHHLKKKISIDDCLYTLIIVYFHETKHKNKNADAIPGPP</sequence>
<dbReference type="PANTHER" id="PTHR34835">
    <property type="entry name" value="OS07G0283600 PROTEIN-RELATED"/>
    <property type="match status" value="1"/>
</dbReference>
<organism evidence="1 2">
    <name type="scientific">Arachis hypogaea</name>
    <name type="common">Peanut</name>
    <dbReference type="NCBI Taxonomy" id="3818"/>
    <lineage>
        <taxon>Eukaryota</taxon>
        <taxon>Viridiplantae</taxon>
        <taxon>Streptophyta</taxon>
        <taxon>Embryophyta</taxon>
        <taxon>Tracheophyta</taxon>
        <taxon>Spermatophyta</taxon>
        <taxon>Magnoliopsida</taxon>
        <taxon>eudicotyledons</taxon>
        <taxon>Gunneridae</taxon>
        <taxon>Pentapetalae</taxon>
        <taxon>rosids</taxon>
        <taxon>fabids</taxon>
        <taxon>Fabales</taxon>
        <taxon>Fabaceae</taxon>
        <taxon>Papilionoideae</taxon>
        <taxon>50 kb inversion clade</taxon>
        <taxon>dalbergioids sensu lato</taxon>
        <taxon>Dalbergieae</taxon>
        <taxon>Pterocarpus clade</taxon>
        <taxon>Arachis</taxon>
    </lineage>
</organism>
<keyword evidence="2" id="KW-1185">Reference proteome</keyword>
<dbReference type="EMBL" id="SDMP01000016">
    <property type="protein sequence ID" value="RYR04022.1"/>
    <property type="molecule type" value="Genomic_DNA"/>
</dbReference>
<accession>A0A444YQ46</accession>
<protein>
    <recommendedName>
        <fullName evidence="3">Aminotransferase-like plant mobile domain-containing protein</fullName>
    </recommendedName>
</protein>
<evidence type="ECO:0000313" key="2">
    <source>
        <dbReference type="Proteomes" id="UP000289738"/>
    </source>
</evidence>
<dbReference type="Proteomes" id="UP000289738">
    <property type="component" value="Chromosome B06"/>
</dbReference>
<dbReference type="AlphaFoldDB" id="A0A444YQ46"/>
<gene>
    <name evidence="1" type="ORF">Ahy_B06g083536</name>
</gene>
<reference evidence="1 2" key="1">
    <citation type="submission" date="2019-01" db="EMBL/GenBank/DDBJ databases">
        <title>Sequencing of cultivated peanut Arachis hypogaea provides insights into genome evolution and oil improvement.</title>
        <authorList>
            <person name="Chen X."/>
        </authorList>
    </citation>
    <scope>NUCLEOTIDE SEQUENCE [LARGE SCALE GENOMIC DNA]</scope>
    <source>
        <strain evidence="2">cv. Fuhuasheng</strain>
        <tissue evidence="1">Leaves</tissue>
    </source>
</reference>
<comment type="caution">
    <text evidence="1">The sequence shown here is derived from an EMBL/GenBank/DDBJ whole genome shotgun (WGS) entry which is preliminary data.</text>
</comment>
<name>A0A444YQ46_ARAHY</name>
<evidence type="ECO:0000313" key="1">
    <source>
        <dbReference type="EMBL" id="RYR04022.1"/>
    </source>
</evidence>